<gene>
    <name evidence="7" type="ORF">HYH03_002811</name>
</gene>
<feature type="compositionally biased region" description="Gly residues" evidence="5">
    <location>
        <begin position="80"/>
        <end position="110"/>
    </location>
</feature>
<evidence type="ECO:0000256" key="3">
    <source>
        <dbReference type="ARBA" id="ARBA00022833"/>
    </source>
</evidence>
<feature type="domain" description="MYND-type" evidence="6">
    <location>
        <begin position="918"/>
        <end position="963"/>
    </location>
</feature>
<protein>
    <recommendedName>
        <fullName evidence="6">MYND-type domain-containing protein</fullName>
    </recommendedName>
</protein>
<evidence type="ECO:0000313" key="7">
    <source>
        <dbReference type="EMBL" id="KAG2499232.1"/>
    </source>
</evidence>
<keyword evidence="1" id="KW-0479">Metal-binding</keyword>
<reference evidence="7" key="1">
    <citation type="journal article" date="2020" name="bioRxiv">
        <title>Comparative genomics of Chlamydomonas.</title>
        <authorList>
            <person name="Craig R.J."/>
            <person name="Hasan A.R."/>
            <person name="Ness R.W."/>
            <person name="Keightley P.D."/>
        </authorList>
    </citation>
    <scope>NUCLEOTIDE SEQUENCE</scope>
    <source>
        <strain evidence="7">CCAP 11/70</strain>
    </source>
</reference>
<evidence type="ECO:0000259" key="6">
    <source>
        <dbReference type="PROSITE" id="PS50865"/>
    </source>
</evidence>
<dbReference type="PROSITE" id="PS50865">
    <property type="entry name" value="ZF_MYND_2"/>
    <property type="match status" value="1"/>
</dbReference>
<organism evidence="7 8">
    <name type="scientific">Edaphochlamys debaryana</name>
    <dbReference type="NCBI Taxonomy" id="47281"/>
    <lineage>
        <taxon>Eukaryota</taxon>
        <taxon>Viridiplantae</taxon>
        <taxon>Chlorophyta</taxon>
        <taxon>core chlorophytes</taxon>
        <taxon>Chlorophyceae</taxon>
        <taxon>CS clade</taxon>
        <taxon>Chlamydomonadales</taxon>
        <taxon>Chlamydomonadales incertae sedis</taxon>
        <taxon>Edaphochlamys</taxon>
    </lineage>
</organism>
<proteinExistence type="predicted"/>
<dbReference type="Pfam" id="PF01753">
    <property type="entry name" value="zf-MYND"/>
    <property type="match status" value="1"/>
</dbReference>
<dbReference type="Gene3D" id="6.10.140.2220">
    <property type="match status" value="1"/>
</dbReference>
<feature type="region of interest" description="Disordered" evidence="5">
    <location>
        <begin position="544"/>
        <end position="575"/>
    </location>
</feature>
<evidence type="ECO:0000256" key="5">
    <source>
        <dbReference type="SAM" id="MobiDB-lite"/>
    </source>
</evidence>
<comment type="caution">
    <text evidence="7">The sequence shown here is derived from an EMBL/GenBank/DDBJ whole genome shotgun (WGS) entry which is preliminary data.</text>
</comment>
<dbReference type="Proteomes" id="UP000612055">
    <property type="component" value="Unassembled WGS sequence"/>
</dbReference>
<evidence type="ECO:0000256" key="1">
    <source>
        <dbReference type="ARBA" id="ARBA00022723"/>
    </source>
</evidence>
<keyword evidence="2 4" id="KW-0863">Zinc-finger</keyword>
<dbReference type="AlphaFoldDB" id="A0A835YAB4"/>
<name>A0A835YAB4_9CHLO</name>
<dbReference type="GO" id="GO:0008270">
    <property type="term" value="F:zinc ion binding"/>
    <property type="evidence" value="ECO:0007669"/>
    <property type="project" value="UniProtKB-KW"/>
</dbReference>
<dbReference type="InterPro" id="IPR002893">
    <property type="entry name" value="Znf_MYND"/>
</dbReference>
<accession>A0A835YAB4</accession>
<evidence type="ECO:0000256" key="4">
    <source>
        <dbReference type="PROSITE-ProRule" id="PRU00134"/>
    </source>
</evidence>
<keyword evidence="8" id="KW-1185">Reference proteome</keyword>
<feature type="compositionally biased region" description="Low complexity" evidence="5">
    <location>
        <begin position="552"/>
        <end position="561"/>
    </location>
</feature>
<dbReference type="OrthoDB" id="432970at2759"/>
<evidence type="ECO:0000256" key="2">
    <source>
        <dbReference type="ARBA" id="ARBA00022771"/>
    </source>
</evidence>
<keyword evidence="3" id="KW-0862">Zinc</keyword>
<evidence type="ECO:0000313" key="8">
    <source>
        <dbReference type="Proteomes" id="UP000612055"/>
    </source>
</evidence>
<dbReference type="SUPFAM" id="SSF144232">
    <property type="entry name" value="HIT/MYND zinc finger-like"/>
    <property type="match status" value="1"/>
</dbReference>
<feature type="region of interest" description="Disordered" evidence="5">
    <location>
        <begin position="75"/>
        <end position="114"/>
    </location>
</feature>
<sequence>MANSLSASWRAYMENADSLLDGYRTAVLNRDAFAARGGSLPPFPLRLAAALRDSQLPAGTANAVLATLGSNDGLLPDTGQNGGAGSNGGGGGSGNDGGGGGGGSNGGGAASGAAAQQGTTGAAARLAPWHSARALALLQSTAVHLHDCTGTGAVEANAAIGSALAHPDVTALRLALLQTLWEQAGLGPAGAGPDAAAGPGASDAAPSPGGDLLWIHYQSVIVGAVGLWQAGRERVLISPDEGRLLPPEPGVPPELQLARAAARTAEAMARLMRGQGLGGVFGAEQLRRLVVEENNIVTLLPLLSQRCPPVPEPLPHWAEASAWVLAAALEGLEAALAAGQGAGAGANAAGASAAAAAAACDLAAKVAMALERAAVTAAGLLGSGASAQRMEALAARLRRAGLGASLDHALRLAFAFRDRAMAPGFSREAVQLDLGFVGVLDQVSVLNTALAPAALHDATPVSRSEAAASAAEGLAECSGLALTLAKWASLLARRMEAAAAAAPGNPAGAATRTYLQGTGDSNARRLLILLLKWATLLRMRREGSPGTGVRGAAAEPATPAASHGPSSARPPTAGRAVAEEEQEAYFYLSTARLVSQLGADMAAAPHAPAAGPGAQQQLSPPALVRLTASAALAECLHYVGSLCADADVSLAAEGRILACQPHRLLAAATKLVVAWRSDGVAAQELAQRGALNKALCLAALRLAANPALAARMRRWLLPPAAARGGARAGAGSAAEGLRAAEAEAGALEGAVEGEEPGWEAERGCLEQAWRELWRSFTSGAEGEGGYPPLAGPKLLSSLALWRSDGGGPGGGERVSVEIADAAFRSGAIALLGDSRDLQAGVPQGHAFRLRLLRVPQDTRGAEALMAAMAATAELAGGTSPLPAEAEAAAEAVLAAPLPPPLAVPPEGRALTKLRVCGCPGCGSFGARSETALPLRQCSACKAVRYCGPGCQRAHWRDGHRAECGALAGAVAALAAARESE</sequence>
<dbReference type="EMBL" id="JAEHOE010000007">
    <property type="protein sequence ID" value="KAG2499232.1"/>
    <property type="molecule type" value="Genomic_DNA"/>
</dbReference>